<accession>A0A4E0QD71</accession>
<comment type="caution">
    <text evidence="2">The sequence shown here is derived from an EMBL/GenBank/DDBJ whole genome shotgun (WGS) entry which is preliminary data.</text>
</comment>
<dbReference type="RefSeq" id="WP_135387747.1">
    <property type="nucleotide sequence ID" value="NZ_PGGK01000001.1"/>
</dbReference>
<keyword evidence="1" id="KW-0472">Membrane</keyword>
<name>A0A4E0QD71_9EURY</name>
<organism evidence="2 3">
    <name type="scientific">Methanolobus halotolerans</name>
    <dbReference type="NCBI Taxonomy" id="2052935"/>
    <lineage>
        <taxon>Archaea</taxon>
        <taxon>Methanobacteriati</taxon>
        <taxon>Methanobacteriota</taxon>
        <taxon>Stenosarchaea group</taxon>
        <taxon>Methanomicrobia</taxon>
        <taxon>Methanosarcinales</taxon>
        <taxon>Methanosarcinaceae</taxon>
        <taxon>Methanolobus</taxon>
    </lineage>
</organism>
<evidence type="ECO:0000256" key="1">
    <source>
        <dbReference type="SAM" id="Phobius"/>
    </source>
</evidence>
<sequence length="76" mass="8399">MDAGSFLNNREVRLSLLSLLGQIIIISFASATLIYEDVSQERYTVLIILVLAFMSLVVLTVLRLLRLAKDADSSGK</sequence>
<evidence type="ECO:0000313" key="3">
    <source>
        <dbReference type="Proteomes" id="UP000297295"/>
    </source>
</evidence>
<proteinExistence type="predicted"/>
<dbReference type="Proteomes" id="UP000297295">
    <property type="component" value="Unassembled WGS sequence"/>
</dbReference>
<feature type="transmembrane region" description="Helical" evidence="1">
    <location>
        <begin position="12"/>
        <end position="31"/>
    </location>
</feature>
<dbReference type="AlphaFoldDB" id="A0A4E0QD71"/>
<protein>
    <submittedName>
        <fullName evidence="2">Uncharacterized protein</fullName>
    </submittedName>
</protein>
<evidence type="ECO:0000313" key="2">
    <source>
        <dbReference type="EMBL" id="TGC11321.1"/>
    </source>
</evidence>
<feature type="transmembrane region" description="Helical" evidence="1">
    <location>
        <begin position="43"/>
        <end position="65"/>
    </location>
</feature>
<dbReference type="EMBL" id="PGGK01000001">
    <property type="protein sequence ID" value="TGC11321.1"/>
    <property type="molecule type" value="Genomic_DNA"/>
</dbReference>
<reference evidence="2 3" key="1">
    <citation type="submission" date="2017-11" db="EMBL/GenBank/DDBJ databases">
        <title>Isolation and Characterization of Methanogenic Archaea from Saline Meromictic Lake at Siberia.</title>
        <authorList>
            <person name="Shen Y."/>
            <person name="Huang H.-H."/>
            <person name="Lai M.-C."/>
            <person name="Chen S.-C."/>
        </authorList>
    </citation>
    <scope>NUCLEOTIDE SEQUENCE [LARGE SCALE GENOMIC DNA]</scope>
    <source>
        <strain evidence="2 3">SY-01</strain>
    </source>
</reference>
<gene>
    <name evidence="2" type="ORF">CUN85_00065</name>
</gene>
<keyword evidence="1" id="KW-0812">Transmembrane</keyword>
<keyword evidence="1" id="KW-1133">Transmembrane helix</keyword>
<keyword evidence="3" id="KW-1185">Reference proteome</keyword>